<gene>
    <name evidence="2" type="ORF">ACFQDM_10015</name>
</gene>
<dbReference type="InterPro" id="IPR036291">
    <property type="entry name" value="NAD(P)-bd_dom_sf"/>
</dbReference>
<dbReference type="RefSeq" id="WP_377378609.1">
    <property type="nucleotide sequence ID" value="NZ_JBHSSW010000012.1"/>
</dbReference>
<sequence>MSGELVTVFGGSGFLGRYVVRELCRAGYRVRVAVRFPHLAGDMRVGGAVGQVQIVQANVRNRPSVERALEDAWGVVNLVGILVEKGQQSFEGTQALGAKNVAELAAAAGVQKFVQMSAIGADDDSDARYAKTKAQAEDAVRKYMPNAVVLRPSILFGTEDEFFNRFAEMSRFTPFMPDIGGGKTKFQPVYVGDVAKAVTASLENDAAAGETFELGGPEVLTYREVLDYILKEIDRPRWFLPLPFFIAQPLGYVMGGLFKLWPFHEPPLTGDQVRMLRSDNVVSPDAKGFEALGVSDLETIEAIVPTYLWRYRPQGQFHEPKGA</sequence>
<evidence type="ECO:0000313" key="2">
    <source>
        <dbReference type="EMBL" id="MFC6198417.1"/>
    </source>
</evidence>
<dbReference type="InterPro" id="IPR051207">
    <property type="entry name" value="ComplexI_NDUFA9_subunit"/>
</dbReference>
<dbReference type="EMBL" id="JBHSSW010000012">
    <property type="protein sequence ID" value="MFC6198417.1"/>
    <property type="molecule type" value="Genomic_DNA"/>
</dbReference>
<dbReference type="SUPFAM" id="SSF51735">
    <property type="entry name" value="NAD(P)-binding Rossmann-fold domains"/>
    <property type="match status" value="1"/>
</dbReference>
<dbReference type="Gene3D" id="3.40.50.720">
    <property type="entry name" value="NAD(P)-binding Rossmann-like Domain"/>
    <property type="match status" value="1"/>
</dbReference>
<reference evidence="3" key="1">
    <citation type="journal article" date="2019" name="Int. J. Syst. Evol. Microbiol.">
        <title>The Global Catalogue of Microorganisms (GCM) 10K type strain sequencing project: providing services to taxonomists for standard genome sequencing and annotation.</title>
        <authorList>
            <consortium name="The Broad Institute Genomics Platform"/>
            <consortium name="The Broad Institute Genome Sequencing Center for Infectious Disease"/>
            <person name="Wu L."/>
            <person name="Ma J."/>
        </authorList>
    </citation>
    <scope>NUCLEOTIDE SEQUENCE [LARGE SCALE GENOMIC DNA]</scope>
    <source>
        <strain evidence="3">CGMCC-1.15741</strain>
    </source>
</reference>
<dbReference type="Pfam" id="PF01370">
    <property type="entry name" value="Epimerase"/>
    <property type="match status" value="1"/>
</dbReference>
<dbReference type="PANTHER" id="PTHR12126">
    <property type="entry name" value="NADH-UBIQUINONE OXIDOREDUCTASE 39 KDA SUBUNIT-RELATED"/>
    <property type="match status" value="1"/>
</dbReference>
<dbReference type="PANTHER" id="PTHR12126:SF11">
    <property type="entry name" value="NADH DEHYDROGENASE [UBIQUINONE] 1 ALPHA SUBCOMPLEX SUBUNIT 9, MITOCHONDRIAL"/>
    <property type="match status" value="1"/>
</dbReference>
<dbReference type="InterPro" id="IPR001509">
    <property type="entry name" value="Epimerase_deHydtase"/>
</dbReference>
<proteinExistence type="predicted"/>
<evidence type="ECO:0000259" key="1">
    <source>
        <dbReference type="Pfam" id="PF01370"/>
    </source>
</evidence>
<accession>A0ABW1S9V2</accession>
<comment type="caution">
    <text evidence="2">The sequence shown here is derived from an EMBL/GenBank/DDBJ whole genome shotgun (WGS) entry which is preliminary data.</text>
</comment>
<organism evidence="2 3">
    <name type="scientific">Ponticaulis profundi</name>
    <dbReference type="NCBI Taxonomy" id="2665222"/>
    <lineage>
        <taxon>Bacteria</taxon>
        <taxon>Pseudomonadati</taxon>
        <taxon>Pseudomonadota</taxon>
        <taxon>Alphaproteobacteria</taxon>
        <taxon>Hyphomonadales</taxon>
        <taxon>Hyphomonadaceae</taxon>
        <taxon>Ponticaulis</taxon>
    </lineage>
</organism>
<feature type="domain" description="NAD-dependent epimerase/dehydratase" evidence="1">
    <location>
        <begin position="6"/>
        <end position="215"/>
    </location>
</feature>
<keyword evidence="3" id="KW-1185">Reference proteome</keyword>
<dbReference type="CDD" id="cd05271">
    <property type="entry name" value="NDUFA9_like_SDR_a"/>
    <property type="match status" value="1"/>
</dbReference>
<dbReference type="Proteomes" id="UP001596303">
    <property type="component" value="Unassembled WGS sequence"/>
</dbReference>
<protein>
    <submittedName>
        <fullName evidence="2">Complex I NDUFA9 subunit family protein</fullName>
    </submittedName>
</protein>
<evidence type="ECO:0000313" key="3">
    <source>
        <dbReference type="Proteomes" id="UP001596303"/>
    </source>
</evidence>
<name>A0ABW1S9V2_9PROT</name>